<dbReference type="CDD" id="cd06587">
    <property type="entry name" value="VOC"/>
    <property type="match status" value="1"/>
</dbReference>
<proteinExistence type="predicted"/>
<feature type="domain" description="VOC" evidence="1">
    <location>
        <begin position="6"/>
        <end position="121"/>
    </location>
</feature>
<dbReference type="InterPro" id="IPR029068">
    <property type="entry name" value="Glyas_Bleomycin-R_OHBP_Dase"/>
</dbReference>
<protein>
    <submittedName>
        <fullName evidence="2">VOC family protein</fullName>
    </submittedName>
</protein>
<reference evidence="3" key="1">
    <citation type="journal article" date="2019" name="Int. J. Syst. Evol. Microbiol.">
        <title>The Global Catalogue of Microorganisms (GCM) 10K type strain sequencing project: providing services to taxonomists for standard genome sequencing and annotation.</title>
        <authorList>
            <consortium name="The Broad Institute Genomics Platform"/>
            <consortium name="The Broad Institute Genome Sequencing Center for Infectious Disease"/>
            <person name="Wu L."/>
            <person name="Ma J."/>
        </authorList>
    </citation>
    <scope>NUCLEOTIDE SEQUENCE [LARGE SCALE GENOMIC DNA]</scope>
    <source>
        <strain evidence="3">KCTC 33676</strain>
    </source>
</reference>
<name>A0ABW5RFS9_9BACL</name>
<dbReference type="EMBL" id="JBHUMM010000043">
    <property type="protein sequence ID" value="MFD2673359.1"/>
    <property type="molecule type" value="Genomic_DNA"/>
</dbReference>
<evidence type="ECO:0000313" key="3">
    <source>
        <dbReference type="Proteomes" id="UP001597497"/>
    </source>
</evidence>
<dbReference type="Proteomes" id="UP001597497">
    <property type="component" value="Unassembled WGS sequence"/>
</dbReference>
<dbReference type="SUPFAM" id="SSF54593">
    <property type="entry name" value="Glyoxalase/Bleomycin resistance protein/Dihydroxybiphenyl dioxygenase"/>
    <property type="match status" value="1"/>
</dbReference>
<evidence type="ECO:0000313" key="2">
    <source>
        <dbReference type="EMBL" id="MFD2673359.1"/>
    </source>
</evidence>
<sequence>MSKFEYIDNVFVKTKNPKKMLEFYSKTFDLPLVYSNSCVQRLQVGSSADRAMLAIVDENHLVGGQHSLLSFNVMNIEESYEYFMKQGIECDTHIRKFGPSMEYIYFEFRDPDGNINTVVQCPEITQGLR</sequence>
<comment type="caution">
    <text evidence="2">The sequence shown here is derived from an EMBL/GenBank/DDBJ whole genome shotgun (WGS) entry which is preliminary data.</text>
</comment>
<dbReference type="RefSeq" id="WP_379930926.1">
    <property type="nucleotide sequence ID" value="NZ_JBHUMM010000043.1"/>
</dbReference>
<dbReference type="PROSITE" id="PS51819">
    <property type="entry name" value="VOC"/>
    <property type="match status" value="1"/>
</dbReference>
<dbReference type="Gene3D" id="3.10.180.10">
    <property type="entry name" value="2,3-Dihydroxybiphenyl 1,2-Dioxygenase, domain 1"/>
    <property type="match status" value="1"/>
</dbReference>
<gene>
    <name evidence="2" type="ORF">ACFSUC_17425</name>
</gene>
<dbReference type="InterPro" id="IPR004360">
    <property type="entry name" value="Glyas_Fos-R_dOase_dom"/>
</dbReference>
<evidence type="ECO:0000259" key="1">
    <source>
        <dbReference type="PROSITE" id="PS51819"/>
    </source>
</evidence>
<accession>A0ABW5RFS9</accession>
<keyword evidence="3" id="KW-1185">Reference proteome</keyword>
<dbReference type="InterPro" id="IPR037523">
    <property type="entry name" value="VOC_core"/>
</dbReference>
<dbReference type="Pfam" id="PF00903">
    <property type="entry name" value="Glyoxalase"/>
    <property type="match status" value="1"/>
</dbReference>
<organism evidence="2 3">
    <name type="scientific">Marinicrinis sediminis</name>
    <dbReference type="NCBI Taxonomy" id="1652465"/>
    <lineage>
        <taxon>Bacteria</taxon>
        <taxon>Bacillati</taxon>
        <taxon>Bacillota</taxon>
        <taxon>Bacilli</taxon>
        <taxon>Bacillales</taxon>
        <taxon>Paenibacillaceae</taxon>
    </lineage>
</organism>